<comment type="similarity">
    <text evidence="2">In the C-terminal section; belongs to the transpeptidase family.</text>
</comment>
<dbReference type="NCBIfam" id="TIGR02073">
    <property type="entry name" value="PBP_1c"/>
    <property type="match status" value="1"/>
</dbReference>
<gene>
    <name evidence="15" type="ORF">SAMN04487906_0199</name>
</gene>
<dbReference type="SUPFAM" id="SSF53955">
    <property type="entry name" value="Lysozyme-like"/>
    <property type="match status" value="1"/>
</dbReference>
<keyword evidence="9" id="KW-0511">Multifunctional enzyme</keyword>
<evidence type="ECO:0000313" key="15">
    <source>
        <dbReference type="EMBL" id="SFS37211.1"/>
    </source>
</evidence>
<comment type="similarity">
    <text evidence="3">In the N-terminal section; belongs to the glycosyltransferase 51 family.</text>
</comment>
<evidence type="ECO:0000256" key="10">
    <source>
        <dbReference type="ARBA" id="ARBA00044770"/>
    </source>
</evidence>
<proteinExistence type="inferred from homology"/>
<dbReference type="EMBL" id="FPAG01000001">
    <property type="protein sequence ID" value="SFS37211.1"/>
    <property type="molecule type" value="Genomic_DNA"/>
</dbReference>
<dbReference type="InterPro" id="IPR009647">
    <property type="entry name" value="PBP_C"/>
</dbReference>
<dbReference type="InterPro" id="IPR001460">
    <property type="entry name" value="PCN-bd_Tpept"/>
</dbReference>
<evidence type="ECO:0000256" key="11">
    <source>
        <dbReference type="ARBA" id="ARBA00049902"/>
    </source>
</evidence>
<evidence type="ECO:0000256" key="4">
    <source>
        <dbReference type="ARBA" id="ARBA00022645"/>
    </source>
</evidence>
<evidence type="ECO:0000256" key="2">
    <source>
        <dbReference type="ARBA" id="ARBA00007090"/>
    </source>
</evidence>
<dbReference type="InterPro" id="IPR001264">
    <property type="entry name" value="Glyco_trans_51"/>
</dbReference>
<dbReference type="EC" id="2.4.99.28" evidence="10"/>
<evidence type="ECO:0000259" key="12">
    <source>
        <dbReference type="Pfam" id="PF00905"/>
    </source>
</evidence>
<dbReference type="InterPro" id="IPR036950">
    <property type="entry name" value="PBP_transglycosylase"/>
</dbReference>
<evidence type="ECO:0000259" key="13">
    <source>
        <dbReference type="Pfam" id="PF00912"/>
    </source>
</evidence>
<organism evidence="15 16">
    <name type="scientific">Zhouia amylolytica</name>
    <dbReference type="NCBI Taxonomy" id="376730"/>
    <lineage>
        <taxon>Bacteria</taxon>
        <taxon>Pseudomonadati</taxon>
        <taxon>Bacteroidota</taxon>
        <taxon>Flavobacteriia</taxon>
        <taxon>Flavobacteriales</taxon>
        <taxon>Flavobacteriaceae</taxon>
        <taxon>Zhouia</taxon>
    </lineage>
</organism>
<evidence type="ECO:0000313" key="16">
    <source>
        <dbReference type="Proteomes" id="UP000183209"/>
    </source>
</evidence>
<evidence type="ECO:0000256" key="9">
    <source>
        <dbReference type="ARBA" id="ARBA00023268"/>
    </source>
</evidence>
<dbReference type="Proteomes" id="UP000183209">
    <property type="component" value="Unassembled WGS sequence"/>
</dbReference>
<dbReference type="InterPro" id="IPR011815">
    <property type="entry name" value="PBP_1c"/>
</dbReference>
<evidence type="ECO:0000259" key="14">
    <source>
        <dbReference type="Pfam" id="PF06832"/>
    </source>
</evidence>
<dbReference type="SUPFAM" id="SSF56601">
    <property type="entry name" value="beta-lactamase/transpeptidase-like"/>
    <property type="match status" value="1"/>
</dbReference>
<reference evidence="15 16" key="1">
    <citation type="submission" date="2016-10" db="EMBL/GenBank/DDBJ databases">
        <authorList>
            <person name="de Groot N.N."/>
        </authorList>
    </citation>
    <scope>NUCLEOTIDE SEQUENCE [LARGE SCALE GENOMIC DNA]</scope>
    <source>
        <strain evidence="15 16">CGMCC 1.6114</strain>
    </source>
</reference>
<evidence type="ECO:0000256" key="6">
    <source>
        <dbReference type="ARBA" id="ARBA00022676"/>
    </source>
</evidence>
<keyword evidence="8" id="KW-0378">Hydrolase</keyword>
<dbReference type="GO" id="GO:0004180">
    <property type="term" value="F:carboxypeptidase activity"/>
    <property type="evidence" value="ECO:0007669"/>
    <property type="project" value="UniProtKB-KW"/>
</dbReference>
<dbReference type="GO" id="GO:0008955">
    <property type="term" value="F:peptidoglycan glycosyltransferase activity"/>
    <property type="evidence" value="ECO:0007669"/>
    <property type="project" value="UniProtKB-EC"/>
</dbReference>
<dbReference type="InterPro" id="IPR012338">
    <property type="entry name" value="Beta-lactam/transpept-like"/>
</dbReference>
<accession>A0A1I6PAL8</accession>
<feature type="domain" description="Penicillin-binding protein transpeptidase" evidence="12">
    <location>
        <begin position="302"/>
        <end position="554"/>
    </location>
</feature>
<dbReference type="OrthoDB" id="9766909at2"/>
<dbReference type="GO" id="GO:0006508">
    <property type="term" value="P:proteolysis"/>
    <property type="evidence" value="ECO:0007669"/>
    <property type="project" value="UniProtKB-KW"/>
</dbReference>
<comment type="catalytic activity">
    <reaction evidence="11">
        <text>[GlcNAc-(1-&gt;4)-Mur2Ac(oyl-L-Ala-gamma-D-Glu-L-Lys-D-Ala-D-Ala)](n)-di-trans,octa-cis-undecaprenyl diphosphate + beta-D-GlcNAc-(1-&gt;4)-Mur2Ac(oyl-L-Ala-gamma-D-Glu-L-Lys-D-Ala-D-Ala)-di-trans,octa-cis-undecaprenyl diphosphate = [GlcNAc-(1-&gt;4)-Mur2Ac(oyl-L-Ala-gamma-D-Glu-L-Lys-D-Ala-D-Ala)](n+1)-di-trans,octa-cis-undecaprenyl diphosphate + di-trans,octa-cis-undecaprenyl diphosphate + H(+)</text>
        <dbReference type="Rhea" id="RHEA:23708"/>
        <dbReference type="Rhea" id="RHEA-COMP:9602"/>
        <dbReference type="Rhea" id="RHEA-COMP:9603"/>
        <dbReference type="ChEBI" id="CHEBI:15378"/>
        <dbReference type="ChEBI" id="CHEBI:58405"/>
        <dbReference type="ChEBI" id="CHEBI:60033"/>
        <dbReference type="ChEBI" id="CHEBI:78435"/>
        <dbReference type="EC" id="2.4.99.28"/>
    </reaction>
</comment>
<keyword evidence="4" id="KW-0121">Carboxypeptidase</keyword>
<keyword evidence="5" id="KW-0645">Protease</keyword>
<dbReference type="Gene3D" id="1.10.3810.10">
    <property type="entry name" value="Biosynthetic peptidoglycan transglycosylase-like"/>
    <property type="match status" value="1"/>
</dbReference>
<dbReference type="InterPro" id="IPR023346">
    <property type="entry name" value="Lysozyme-like_dom_sf"/>
</dbReference>
<evidence type="ECO:0000256" key="7">
    <source>
        <dbReference type="ARBA" id="ARBA00022679"/>
    </source>
</evidence>
<feature type="domain" description="Glycosyl transferase family 51" evidence="13">
    <location>
        <begin position="59"/>
        <end position="224"/>
    </location>
</feature>
<dbReference type="RefSeq" id="WP_074976336.1">
    <property type="nucleotide sequence ID" value="NZ_FPAG01000001.1"/>
</dbReference>
<dbReference type="GO" id="GO:0008658">
    <property type="term" value="F:penicillin binding"/>
    <property type="evidence" value="ECO:0007669"/>
    <property type="project" value="InterPro"/>
</dbReference>
<keyword evidence="6" id="KW-0328">Glycosyltransferase</keyword>
<evidence type="ECO:0000256" key="8">
    <source>
        <dbReference type="ARBA" id="ARBA00022801"/>
    </source>
</evidence>
<dbReference type="PANTHER" id="PTHR32282">
    <property type="entry name" value="BINDING PROTEIN TRANSPEPTIDASE, PUTATIVE-RELATED"/>
    <property type="match status" value="1"/>
</dbReference>
<dbReference type="Gene3D" id="3.40.710.10">
    <property type="entry name" value="DD-peptidase/beta-lactamase superfamily"/>
    <property type="match status" value="1"/>
</dbReference>
<protein>
    <recommendedName>
        <fullName evidence="10">peptidoglycan glycosyltransferase</fullName>
        <ecNumber evidence="10">2.4.99.28</ecNumber>
    </recommendedName>
</protein>
<dbReference type="PANTHER" id="PTHR32282:SF15">
    <property type="entry name" value="PENICILLIN-BINDING PROTEIN 1C"/>
    <property type="match status" value="1"/>
</dbReference>
<dbReference type="GO" id="GO:0009252">
    <property type="term" value="P:peptidoglycan biosynthetic process"/>
    <property type="evidence" value="ECO:0007669"/>
    <property type="project" value="InterPro"/>
</dbReference>
<keyword evidence="7" id="KW-0808">Transferase</keyword>
<sequence length="785" mass="88634">MKQKIVLFIKRHPKKLLALLIVSMAYYYCLPKQLFDDPTATVIESKDGKLLAAKIADDGQWRFPETDSVPGKFASCIVQFEDAYFYEHPGFNPVSIVKSLIENIKAGKVVRGGSTLTQQVIRLSRKGQSRTYFEKLIELVLATRLELRTSKEGILRLYASHAPFGGNVVGIDVAAWRYFGVQPHQLSWAESATLAVLPNAPALIYPGKNQAQLLNKRNTLLRKLYTEHIIDSLTYQLSILEALPQKPFPLPQKAPHLLQRIDKTQKGKRIQTAIDFNLQSQVNQIVEQHYQLLRQNEVHNAAVMVMDIASRKVLAYVGNTPTDNAHQKDVDIIDAPRSTGSILKPLLYTAMLDAGELLPNTLVADIPTTIAGYQPENFDKSYHGAVPAKKALARSLNIPSVRLLREYGLERFRNELNMFNIKNLDKSADYYGLTLILGGAESSLWDLTKTYANLASTLNHFNESSSEYYSNEIQEPVIINHDSIVFEHRLQQKNLYGAGSIYLAFEAMKEVNRPEGEEAWEFYDSSEQIAWKTGTSFGNRDAWAIGVTQKYAVGVWVGNADGEGRPALTGVGSAAPILFDVFDRLPDVRWFDAPYDDLTKIKVCSKSGYLASDICTEVSLYNSPNGQRFKVCPFHKLIHLDKNEQFRVNSSCMPIEDIVNKSWFVLPPLMAYYYKDINSAYRELPPFKEDCIAEVMPSMEFIIPKGNSTMVVTKDFDGTRNELVFKLAHSKPATMVFWYLDNDFIGSTKDFHELSILPKEGNHVLTVIDEFGNELQRRIKIETTS</sequence>
<dbReference type="Pfam" id="PF06832">
    <property type="entry name" value="BiPBP_C"/>
    <property type="match status" value="1"/>
</dbReference>
<name>A0A1I6PAL8_9FLAO</name>
<evidence type="ECO:0000256" key="1">
    <source>
        <dbReference type="ARBA" id="ARBA00004752"/>
    </source>
</evidence>
<dbReference type="GO" id="GO:0030288">
    <property type="term" value="C:outer membrane-bounded periplasmic space"/>
    <property type="evidence" value="ECO:0007669"/>
    <property type="project" value="TreeGrafter"/>
</dbReference>
<evidence type="ECO:0000256" key="5">
    <source>
        <dbReference type="ARBA" id="ARBA00022670"/>
    </source>
</evidence>
<comment type="pathway">
    <text evidence="1">Cell wall biogenesis; peptidoglycan biosynthesis.</text>
</comment>
<dbReference type="Pfam" id="PF00912">
    <property type="entry name" value="Transgly"/>
    <property type="match status" value="1"/>
</dbReference>
<evidence type="ECO:0000256" key="3">
    <source>
        <dbReference type="ARBA" id="ARBA00007739"/>
    </source>
</evidence>
<dbReference type="InterPro" id="IPR050396">
    <property type="entry name" value="Glycosyltr_51/Transpeptidase"/>
</dbReference>
<feature type="domain" description="Penicillin-binding C-terminal" evidence="14">
    <location>
        <begin position="697"/>
        <end position="778"/>
    </location>
</feature>
<dbReference type="AlphaFoldDB" id="A0A1I6PAL8"/>
<dbReference type="Pfam" id="PF00905">
    <property type="entry name" value="Transpeptidase"/>
    <property type="match status" value="1"/>
</dbReference>